<protein>
    <submittedName>
        <fullName evidence="1">Uncharacterized protein</fullName>
    </submittedName>
</protein>
<comment type="caution">
    <text evidence="1">The sequence shown here is derived from an EMBL/GenBank/DDBJ whole genome shotgun (WGS) entry which is preliminary data.</text>
</comment>
<dbReference type="OrthoDB" id="1725934at2759"/>
<proteinExistence type="predicted"/>
<keyword evidence="2" id="KW-1185">Reference proteome</keyword>
<gene>
    <name evidence="1" type="primary">AVEN_579_1</name>
    <name evidence="1" type="ORF">TNIN_438611</name>
</gene>
<sequence>MDTLRQQSSWTKKFGSHTFYRRKNLQVKIKMIKELLLIIIGVAVADAAVCRIITCLTFQCGETNCPPGFRVKYRGGFCGCCDNCVEALSTILTNTYNIALETKNKYFYAYT</sequence>
<reference evidence="1" key="1">
    <citation type="submission" date="2020-08" db="EMBL/GenBank/DDBJ databases">
        <title>Multicomponent nature underlies the extraordinary mechanical properties of spider dragline silk.</title>
        <authorList>
            <person name="Kono N."/>
            <person name="Nakamura H."/>
            <person name="Mori M."/>
            <person name="Yoshida Y."/>
            <person name="Ohtoshi R."/>
            <person name="Malay A.D."/>
            <person name="Moran D.A.P."/>
            <person name="Tomita M."/>
            <person name="Numata K."/>
            <person name="Arakawa K."/>
        </authorList>
    </citation>
    <scope>NUCLEOTIDE SEQUENCE</scope>
</reference>
<dbReference type="AlphaFoldDB" id="A0A8X6XCN8"/>
<evidence type="ECO:0000313" key="2">
    <source>
        <dbReference type="Proteomes" id="UP000886998"/>
    </source>
</evidence>
<dbReference type="EMBL" id="BMAV01007808">
    <property type="protein sequence ID" value="GFY50938.1"/>
    <property type="molecule type" value="Genomic_DNA"/>
</dbReference>
<name>A0A8X6XCN8_9ARAC</name>
<accession>A0A8X6XCN8</accession>
<evidence type="ECO:0000313" key="1">
    <source>
        <dbReference type="EMBL" id="GFY50938.1"/>
    </source>
</evidence>
<dbReference type="Proteomes" id="UP000886998">
    <property type="component" value="Unassembled WGS sequence"/>
</dbReference>
<organism evidence="1 2">
    <name type="scientific">Trichonephila inaurata madagascariensis</name>
    <dbReference type="NCBI Taxonomy" id="2747483"/>
    <lineage>
        <taxon>Eukaryota</taxon>
        <taxon>Metazoa</taxon>
        <taxon>Ecdysozoa</taxon>
        <taxon>Arthropoda</taxon>
        <taxon>Chelicerata</taxon>
        <taxon>Arachnida</taxon>
        <taxon>Araneae</taxon>
        <taxon>Araneomorphae</taxon>
        <taxon>Entelegynae</taxon>
        <taxon>Araneoidea</taxon>
        <taxon>Nephilidae</taxon>
        <taxon>Trichonephila</taxon>
        <taxon>Trichonephila inaurata</taxon>
    </lineage>
</organism>